<name>A0A938YBF9_9ACTN</name>
<dbReference type="EMBL" id="JAERWK010000008">
    <property type="protein sequence ID" value="MBM9466729.1"/>
    <property type="molecule type" value="Genomic_DNA"/>
</dbReference>
<dbReference type="PANTHER" id="PTHR46025:SF3">
    <property type="entry name" value="XYLOSYLTRANSFERASE OXT"/>
    <property type="match status" value="1"/>
</dbReference>
<dbReference type="PANTHER" id="PTHR46025">
    <property type="entry name" value="XYLOSYLTRANSFERASE OXT"/>
    <property type="match status" value="1"/>
</dbReference>
<keyword evidence="4" id="KW-0808">Transferase</keyword>
<dbReference type="GO" id="GO:0016020">
    <property type="term" value="C:membrane"/>
    <property type="evidence" value="ECO:0007669"/>
    <property type="project" value="InterPro"/>
</dbReference>
<evidence type="ECO:0000256" key="7">
    <source>
        <dbReference type="ARBA" id="ARBA00022824"/>
    </source>
</evidence>
<reference evidence="15" key="1">
    <citation type="submission" date="2021-01" db="EMBL/GenBank/DDBJ databases">
        <title>YIM 132084 draft genome.</title>
        <authorList>
            <person name="An D."/>
        </authorList>
    </citation>
    <scope>NUCLEOTIDE SEQUENCE</scope>
    <source>
        <strain evidence="15">YIM 132084</strain>
    </source>
</reference>
<protein>
    <recommendedName>
        <fullName evidence="14">Peptide O-xylosyltransferase</fullName>
    </recommendedName>
</protein>
<keyword evidence="10" id="KW-0333">Golgi apparatus</keyword>
<keyword evidence="11" id="KW-0472">Membrane</keyword>
<evidence type="ECO:0000256" key="14">
    <source>
        <dbReference type="ARBA" id="ARBA00042865"/>
    </source>
</evidence>
<evidence type="ECO:0000256" key="9">
    <source>
        <dbReference type="ARBA" id="ARBA00022989"/>
    </source>
</evidence>
<dbReference type="InterPro" id="IPR043538">
    <property type="entry name" value="XYLT"/>
</dbReference>
<accession>A0A938YBF9</accession>
<sequence>MAAVVMAHRDAPQVRRLIGALEDVPVVVHCDSKTADDVAGAMIAGWDGRVRAVPRTSATLGSWSLVRVEIDLLRAALQHSSADHIAVLSGSDYPLLSTDGLIQALKPWAGRSYLMNAPIPFEPWSVPRHPDGGRWRTAHRFLHRGDDLVTVRGVPVRTTWQRPLPAGQELRATSQWKILSRHDAELVVRVVDSRPDLVRFWRSTLVPEESVVASVLSSPMLTGEPAVPVSHRHPWFIKWPARGSHHPAWLTEGDFDRVADAARAPGGTPDDEDRTDVPLQKLFARKVSTERSSVLLDRVDAELRR</sequence>
<comment type="subcellular location">
    <subcellularLocation>
        <location evidence="2">Endoplasmic reticulum membrane</location>
        <topology evidence="2">Single-pass type II membrane protein</topology>
    </subcellularLocation>
    <subcellularLocation>
        <location evidence="1">Golgi apparatus membrane</location>
        <topology evidence="1">Single-pass type II membrane protein</topology>
    </subcellularLocation>
</comment>
<evidence type="ECO:0000313" key="15">
    <source>
        <dbReference type="EMBL" id="MBM9466729.1"/>
    </source>
</evidence>
<comment type="caution">
    <text evidence="15">The sequence shown here is derived from an EMBL/GenBank/DDBJ whole genome shotgun (WGS) entry which is preliminary data.</text>
</comment>
<evidence type="ECO:0000256" key="6">
    <source>
        <dbReference type="ARBA" id="ARBA00022723"/>
    </source>
</evidence>
<dbReference type="GO" id="GO:0046872">
    <property type="term" value="F:metal ion binding"/>
    <property type="evidence" value="ECO:0007669"/>
    <property type="project" value="UniProtKB-KW"/>
</dbReference>
<organism evidence="15 16">
    <name type="scientific">Nakamurella leprariae</name>
    <dbReference type="NCBI Taxonomy" id="2803911"/>
    <lineage>
        <taxon>Bacteria</taxon>
        <taxon>Bacillati</taxon>
        <taxon>Actinomycetota</taxon>
        <taxon>Actinomycetes</taxon>
        <taxon>Nakamurellales</taxon>
        <taxon>Nakamurellaceae</taxon>
        <taxon>Nakamurella</taxon>
    </lineage>
</organism>
<dbReference type="GO" id="GO:0015012">
    <property type="term" value="P:heparan sulfate proteoglycan biosynthetic process"/>
    <property type="evidence" value="ECO:0007669"/>
    <property type="project" value="TreeGrafter"/>
</dbReference>
<keyword evidence="13" id="KW-0325">Glycoprotein</keyword>
<gene>
    <name evidence="15" type="ORF">JL106_05460</name>
</gene>
<dbReference type="GO" id="GO:0030158">
    <property type="term" value="F:protein xylosyltransferase activity"/>
    <property type="evidence" value="ECO:0007669"/>
    <property type="project" value="InterPro"/>
</dbReference>
<evidence type="ECO:0000256" key="8">
    <source>
        <dbReference type="ARBA" id="ARBA00022968"/>
    </source>
</evidence>
<evidence type="ECO:0000256" key="2">
    <source>
        <dbReference type="ARBA" id="ARBA00004648"/>
    </source>
</evidence>
<dbReference type="AlphaFoldDB" id="A0A938YBF9"/>
<evidence type="ECO:0000313" key="16">
    <source>
        <dbReference type="Proteomes" id="UP000663792"/>
    </source>
</evidence>
<dbReference type="Pfam" id="PF02485">
    <property type="entry name" value="Branch"/>
    <property type="match status" value="1"/>
</dbReference>
<dbReference type="Proteomes" id="UP000663792">
    <property type="component" value="Unassembled WGS sequence"/>
</dbReference>
<evidence type="ECO:0000256" key="1">
    <source>
        <dbReference type="ARBA" id="ARBA00004323"/>
    </source>
</evidence>
<keyword evidence="9" id="KW-1133">Transmembrane helix</keyword>
<keyword evidence="8" id="KW-0735">Signal-anchor</keyword>
<evidence type="ECO:0000256" key="3">
    <source>
        <dbReference type="ARBA" id="ARBA00022676"/>
    </source>
</evidence>
<evidence type="ECO:0000256" key="13">
    <source>
        <dbReference type="ARBA" id="ARBA00023180"/>
    </source>
</evidence>
<keyword evidence="6" id="KW-0479">Metal-binding</keyword>
<keyword evidence="3" id="KW-0328">Glycosyltransferase</keyword>
<dbReference type="GO" id="GO:0050650">
    <property type="term" value="P:chondroitin sulfate proteoglycan biosynthetic process"/>
    <property type="evidence" value="ECO:0007669"/>
    <property type="project" value="TreeGrafter"/>
</dbReference>
<keyword evidence="16" id="KW-1185">Reference proteome</keyword>
<evidence type="ECO:0000256" key="4">
    <source>
        <dbReference type="ARBA" id="ARBA00022679"/>
    </source>
</evidence>
<dbReference type="InterPro" id="IPR003406">
    <property type="entry name" value="Glyco_trans_14"/>
</dbReference>
<evidence type="ECO:0000256" key="12">
    <source>
        <dbReference type="ARBA" id="ARBA00023157"/>
    </source>
</evidence>
<evidence type="ECO:0000256" key="10">
    <source>
        <dbReference type="ARBA" id="ARBA00023034"/>
    </source>
</evidence>
<evidence type="ECO:0000256" key="5">
    <source>
        <dbReference type="ARBA" id="ARBA00022692"/>
    </source>
</evidence>
<keyword evidence="7" id="KW-0256">Endoplasmic reticulum</keyword>
<keyword evidence="12" id="KW-1015">Disulfide bond</keyword>
<keyword evidence="5" id="KW-0812">Transmembrane</keyword>
<proteinExistence type="predicted"/>
<evidence type="ECO:0000256" key="11">
    <source>
        <dbReference type="ARBA" id="ARBA00023136"/>
    </source>
</evidence>